<protein>
    <submittedName>
        <fullName evidence="1">Uncharacterized protein</fullName>
    </submittedName>
</protein>
<organism evidence="1">
    <name type="scientific">marine sediment metagenome</name>
    <dbReference type="NCBI Taxonomy" id="412755"/>
    <lineage>
        <taxon>unclassified sequences</taxon>
        <taxon>metagenomes</taxon>
        <taxon>ecological metagenomes</taxon>
    </lineage>
</organism>
<evidence type="ECO:0000313" key="1">
    <source>
        <dbReference type="EMBL" id="GAG89726.1"/>
    </source>
</evidence>
<sequence>NVVTEDKGILFFNTGIWGSDRDNGMPQFCVDLLTYSSTHSNMINLKQSLITGSNLEIEDAGAENAEGLEAFMRKRNKSGDNMKSVWTKAAADMAIFEASCLQVLFDRNGLVSEVYHVPTEDVRLGSPNQYGVIENSYVSKRWANISNKRYKKVTTKNSAVQVRMFEPSLWKEHPVQMLYIKKYTPMAYYALPRYLSATYFILLDNAIGAYELNQARNGYFQNAMLTQQGDPTDEEMRAFISKYQELNMGTGAPNAAIQTMLFGWVDDLSTQKPDIQALPATNSDR</sequence>
<reference evidence="1" key="1">
    <citation type="journal article" date="2014" name="Front. Microbiol.">
        <title>High frequency of phylogenetically diverse reductive dehalogenase-homologous genes in deep subseafloor sedimentary metagenomes.</title>
        <authorList>
            <person name="Kawai M."/>
            <person name="Futagami T."/>
            <person name="Toyoda A."/>
            <person name="Takaki Y."/>
            <person name="Nishi S."/>
            <person name="Hori S."/>
            <person name="Arai W."/>
            <person name="Tsubouchi T."/>
            <person name="Morono Y."/>
            <person name="Uchiyama I."/>
            <person name="Ito T."/>
            <person name="Fujiyama A."/>
            <person name="Inagaki F."/>
            <person name="Takami H."/>
        </authorList>
    </citation>
    <scope>NUCLEOTIDE SEQUENCE</scope>
    <source>
        <strain evidence="1">Expedition CK06-06</strain>
    </source>
</reference>
<dbReference type="EMBL" id="BART01011973">
    <property type="protein sequence ID" value="GAG89726.1"/>
    <property type="molecule type" value="Genomic_DNA"/>
</dbReference>
<comment type="caution">
    <text evidence="1">The sequence shown here is derived from an EMBL/GenBank/DDBJ whole genome shotgun (WGS) entry which is preliminary data.</text>
</comment>
<gene>
    <name evidence="1" type="ORF">S01H4_25226</name>
</gene>
<dbReference type="AlphaFoldDB" id="X1CZS0"/>
<accession>X1CZS0</accession>
<feature type="non-terminal residue" evidence="1">
    <location>
        <position position="285"/>
    </location>
</feature>
<feature type="non-terminal residue" evidence="1">
    <location>
        <position position="1"/>
    </location>
</feature>
<proteinExistence type="predicted"/>
<name>X1CZS0_9ZZZZ</name>